<reference evidence="2" key="1">
    <citation type="submission" date="2019-06" db="EMBL/GenBank/DDBJ databases">
        <authorList>
            <person name="Zheng W."/>
        </authorList>
    </citation>
    <scope>NUCLEOTIDE SEQUENCE</scope>
    <source>
        <strain evidence="2">QDHG01</strain>
    </source>
</reference>
<dbReference type="EMBL" id="RRYP01001015">
    <property type="protein sequence ID" value="TNV86526.1"/>
    <property type="molecule type" value="Genomic_DNA"/>
</dbReference>
<feature type="compositionally biased region" description="Polar residues" evidence="1">
    <location>
        <begin position="100"/>
        <end position="116"/>
    </location>
</feature>
<name>A0A8J8T9M4_HALGN</name>
<feature type="region of interest" description="Disordered" evidence="1">
    <location>
        <begin position="49"/>
        <end position="73"/>
    </location>
</feature>
<proteinExistence type="predicted"/>
<evidence type="ECO:0000313" key="2">
    <source>
        <dbReference type="EMBL" id="TNV86526.1"/>
    </source>
</evidence>
<accession>A0A8J8T9M4</accession>
<feature type="compositionally biased region" description="Polar residues" evidence="1">
    <location>
        <begin position="124"/>
        <end position="141"/>
    </location>
</feature>
<evidence type="ECO:0000256" key="1">
    <source>
        <dbReference type="SAM" id="MobiDB-lite"/>
    </source>
</evidence>
<dbReference type="OrthoDB" id="25002at2759"/>
<evidence type="ECO:0000313" key="3">
    <source>
        <dbReference type="Proteomes" id="UP000785679"/>
    </source>
</evidence>
<comment type="caution">
    <text evidence="2">The sequence shown here is derived from an EMBL/GenBank/DDBJ whole genome shotgun (WGS) entry which is preliminary data.</text>
</comment>
<dbReference type="Proteomes" id="UP000785679">
    <property type="component" value="Unassembled WGS sequence"/>
</dbReference>
<sequence length="141" mass="14948">MFRMQKGLSPGVETTIQGHPWYKWIDSGLQPTDIQDIINRMRILYSQPSAPQVSSGGANPVGAGATQAPSHVARGGQTVAAANGVEQQNGVASLRTELIQGQSNQSQMDSTPTINGTFGEKTFKGQSVTQSKEMSAESTVL</sequence>
<keyword evidence="3" id="KW-1185">Reference proteome</keyword>
<organism evidence="2 3">
    <name type="scientific">Halteria grandinella</name>
    <dbReference type="NCBI Taxonomy" id="5974"/>
    <lineage>
        <taxon>Eukaryota</taxon>
        <taxon>Sar</taxon>
        <taxon>Alveolata</taxon>
        <taxon>Ciliophora</taxon>
        <taxon>Intramacronucleata</taxon>
        <taxon>Spirotrichea</taxon>
        <taxon>Stichotrichia</taxon>
        <taxon>Sporadotrichida</taxon>
        <taxon>Halteriidae</taxon>
        <taxon>Halteria</taxon>
    </lineage>
</organism>
<feature type="region of interest" description="Disordered" evidence="1">
    <location>
        <begin position="100"/>
        <end position="141"/>
    </location>
</feature>
<gene>
    <name evidence="2" type="ORF">FGO68_gene9625</name>
</gene>
<dbReference type="AlphaFoldDB" id="A0A8J8T9M4"/>
<protein>
    <submittedName>
        <fullName evidence="2">Uncharacterized protein</fullName>
    </submittedName>
</protein>